<dbReference type="InterPro" id="IPR001611">
    <property type="entry name" value="Leu-rich_rpt"/>
</dbReference>
<organism evidence="3 4">
    <name type="scientific">Nitzschia inconspicua</name>
    <dbReference type="NCBI Taxonomy" id="303405"/>
    <lineage>
        <taxon>Eukaryota</taxon>
        <taxon>Sar</taxon>
        <taxon>Stramenopiles</taxon>
        <taxon>Ochrophyta</taxon>
        <taxon>Bacillariophyta</taxon>
        <taxon>Bacillariophyceae</taxon>
        <taxon>Bacillariophycidae</taxon>
        <taxon>Bacillariales</taxon>
        <taxon>Bacillariaceae</taxon>
        <taxon>Nitzschia</taxon>
    </lineage>
</organism>
<evidence type="ECO:0000313" key="4">
    <source>
        <dbReference type="Proteomes" id="UP000693970"/>
    </source>
</evidence>
<keyword evidence="1" id="KW-0433">Leucine-rich repeat</keyword>
<evidence type="ECO:0000313" key="3">
    <source>
        <dbReference type="EMBL" id="KAG7371422.1"/>
    </source>
</evidence>
<dbReference type="InterPro" id="IPR050216">
    <property type="entry name" value="LRR_domain-containing"/>
</dbReference>
<dbReference type="PANTHER" id="PTHR48051:SF1">
    <property type="entry name" value="RAS SUPPRESSOR PROTEIN 1"/>
    <property type="match status" value="1"/>
</dbReference>
<keyword evidence="2" id="KW-0677">Repeat</keyword>
<dbReference type="AlphaFoldDB" id="A0A9K3M083"/>
<reference evidence="3" key="2">
    <citation type="submission" date="2021-04" db="EMBL/GenBank/DDBJ databases">
        <authorList>
            <person name="Podell S."/>
        </authorList>
    </citation>
    <scope>NUCLEOTIDE SEQUENCE</scope>
    <source>
        <strain evidence="3">Hildebrandi</strain>
    </source>
</reference>
<keyword evidence="4" id="KW-1185">Reference proteome</keyword>
<name>A0A9K3M083_9STRA</name>
<comment type="caution">
    <text evidence="3">The sequence shown here is derived from an EMBL/GenBank/DDBJ whole genome shotgun (WGS) entry which is preliminary data.</text>
</comment>
<dbReference type="GO" id="GO:0005737">
    <property type="term" value="C:cytoplasm"/>
    <property type="evidence" value="ECO:0007669"/>
    <property type="project" value="TreeGrafter"/>
</dbReference>
<gene>
    <name evidence="3" type="ORF">IV203_019992</name>
</gene>
<evidence type="ECO:0000256" key="2">
    <source>
        <dbReference type="ARBA" id="ARBA00022737"/>
    </source>
</evidence>
<protein>
    <submittedName>
        <fullName evidence="3">Miro domain containing protein</fullName>
    </submittedName>
</protein>
<dbReference type="SMART" id="SM00369">
    <property type="entry name" value="LRR_TYP"/>
    <property type="match status" value="4"/>
</dbReference>
<dbReference type="Pfam" id="PF13855">
    <property type="entry name" value="LRR_8"/>
    <property type="match status" value="2"/>
</dbReference>
<sequence length="284" mass="31303">MGNTQPQNKTGKKVVQQKLENAQKTGILSLSEHHLEHCPMQIFEITKLTTLDLSKNKLHSLDPKIVNLKLLKLLNVDDNQLAPGSLAAISQLTKLKSLSASNNRLGRPHPDAPKAPPLPDNLPKGLKTVLLSNNYLSNIPRPIVSKSMTLLEKLDLSHNHLASVPEEIANLTSLSELNLDANAIVSLPNAMGRLNRLKTLSLKQNHISVHSNTIWNDDTNPQPLPASLFQDTPLIDLNLHGNPMTSTQLNTMKGYDDFLERRREVKFTGIVTGAMIDLDTCGLD</sequence>
<dbReference type="InterPro" id="IPR003591">
    <property type="entry name" value="Leu-rich_rpt_typical-subtyp"/>
</dbReference>
<evidence type="ECO:0000256" key="1">
    <source>
        <dbReference type="ARBA" id="ARBA00022614"/>
    </source>
</evidence>
<accession>A0A9K3M083</accession>
<reference evidence="3" key="1">
    <citation type="journal article" date="2021" name="Sci. Rep.">
        <title>Diploid genomic architecture of Nitzschia inconspicua, an elite biomass production diatom.</title>
        <authorList>
            <person name="Oliver A."/>
            <person name="Podell S."/>
            <person name="Pinowska A."/>
            <person name="Traller J.C."/>
            <person name="Smith S.R."/>
            <person name="McClure R."/>
            <person name="Beliaev A."/>
            <person name="Bohutskyi P."/>
            <person name="Hill E.A."/>
            <person name="Rabines A."/>
            <person name="Zheng H."/>
            <person name="Allen L.Z."/>
            <person name="Kuo A."/>
            <person name="Grigoriev I.V."/>
            <person name="Allen A.E."/>
            <person name="Hazlebeck D."/>
            <person name="Allen E.E."/>
        </authorList>
    </citation>
    <scope>NUCLEOTIDE SEQUENCE</scope>
    <source>
        <strain evidence="3">Hildebrandi</strain>
    </source>
</reference>
<dbReference type="PANTHER" id="PTHR48051">
    <property type="match status" value="1"/>
</dbReference>
<dbReference type="Proteomes" id="UP000693970">
    <property type="component" value="Unassembled WGS sequence"/>
</dbReference>
<proteinExistence type="predicted"/>
<dbReference type="PROSITE" id="PS51450">
    <property type="entry name" value="LRR"/>
    <property type="match status" value="2"/>
</dbReference>
<dbReference type="OrthoDB" id="1728874at2759"/>
<dbReference type="EMBL" id="JAGRRH010000004">
    <property type="protein sequence ID" value="KAG7371422.1"/>
    <property type="molecule type" value="Genomic_DNA"/>
</dbReference>